<dbReference type="GO" id="GO:0006412">
    <property type="term" value="P:translation"/>
    <property type="evidence" value="ECO:0007669"/>
    <property type="project" value="UniProtKB-UniRule"/>
</dbReference>
<dbReference type="STRING" id="490899.DKAM_1168"/>
<dbReference type="GO" id="GO:0003735">
    <property type="term" value="F:structural constituent of ribosome"/>
    <property type="evidence" value="ECO:0007669"/>
    <property type="project" value="InterPro"/>
</dbReference>
<sequence length="81" mass="9008">MKASEIRRMAPEERLRKLNELRLELVKLRLQAKMGTLTNTARIRNVRRDIARILTVINEEGGVSVSEASTTSGETGSEGQA</sequence>
<accession>B8D5W3</accession>
<dbReference type="CDD" id="cd00427">
    <property type="entry name" value="Ribosomal_L29_HIP"/>
    <property type="match status" value="1"/>
</dbReference>
<gene>
    <name evidence="5" type="primary">rpl29</name>
    <name evidence="6" type="ordered locus">DKAM_1168</name>
</gene>
<keyword evidence="3 5" id="KW-0687">Ribonucleoprotein</keyword>
<dbReference type="PANTHER" id="PTHR10916:SF0">
    <property type="entry name" value="LARGE RIBOSOMAL SUBUNIT PROTEIN UL29C"/>
    <property type="match status" value="1"/>
</dbReference>
<evidence type="ECO:0000256" key="2">
    <source>
        <dbReference type="ARBA" id="ARBA00022980"/>
    </source>
</evidence>
<dbReference type="Pfam" id="PF00831">
    <property type="entry name" value="Ribosomal_L29"/>
    <property type="match status" value="1"/>
</dbReference>
<dbReference type="PROSITE" id="PS00579">
    <property type="entry name" value="RIBOSOMAL_L29"/>
    <property type="match status" value="1"/>
</dbReference>
<evidence type="ECO:0000256" key="3">
    <source>
        <dbReference type="ARBA" id="ARBA00023274"/>
    </source>
</evidence>
<proteinExistence type="inferred from homology"/>
<dbReference type="eggNOG" id="arCOG00785">
    <property type="taxonomic scope" value="Archaea"/>
</dbReference>
<comment type="similarity">
    <text evidence="1 5">Belongs to the universal ribosomal protein uL29 family.</text>
</comment>
<reference evidence="6 7" key="1">
    <citation type="journal article" date="2009" name="J. Bacteriol.">
        <title>Complete genome sequence of the anaerobic, protein-degrading hyperthermophilic crenarchaeon Desulfurococcus kamchatkensis.</title>
        <authorList>
            <person name="Ravin N.V."/>
            <person name="Mardanov A.V."/>
            <person name="Beletsky A.V."/>
            <person name="Kublanov I.V."/>
            <person name="Kolganova T.V."/>
            <person name="Lebedinsky A.V."/>
            <person name="Chernyh N.A."/>
            <person name="Bonch-Osmolovskaya E.A."/>
            <person name="Skryabin K.G."/>
        </authorList>
    </citation>
    <scope>NUCLEOTIDE SEQUENCE [LARGE SCALE GENOMIC DNA]</scope>
    <source>
        <strain evidence="7">DSM 18924 / JCM 16383 / VKM B-2413 / 1221n</strain>
    </source>
</reference>
<dbReference type="SUPFAM" id="SSF46561">
    <property type="entry name" value="Ribosomal protein L29 (L29p)"/>
    <property type="match status" value="1"/>
</dbReference>
<dbReference type="InterPro" id="IPR036049">
    <property type="entry name" value="Ribosomal_uL29_sf"/>
</dbReference>
<dbReference type="HAMAP" id="MF_00374">
    <property type="entry name" value="Ribosomal_uL29"/>
    <property type="match status" value="1"/>
</dbReference>
<dbReference type="InterPro" id="IPR001854">
    <property type="entry name" value="Ribosomal_uL29"/>
</dbReference>
<dbReference type="EMBL" id="CP001140">
    <property type="protein sequence ID" value="ACL11494.1"/>
    <property type="molecule type" value="Genomic_DNA"/>
</dbReference>
<dbReference type="GO" id="GO:0022625">
    <property type="term" value="C:cytosolic large ribosomal subunit"/>
    <property type="evidence" value="ECO:0007669"/>
    <property type="project" value="TreeGrafter"/>
</dbReference>
<dbReference type="Proteomes" id="UP000006903">
    <property type="component" value="Chromosome"/>
</dbReference>
<evidence type="ECO:0000256" key="4">
    <source>
        <dbReference type="ARBA" id="ARBA00035204"/>
    </source>
</evidence>
<keyword evidence="2 5" id="KW-0689">Ribosomal protein</keyword>
<evidence type="ECO:0000313" key="7">
    <source>
        <dbReference type="Proteomes" id="UP000006903"/>
    </source>
</evidence>
<dbReference type="AlphaFoldDB" id="B8D5W3"/>
<name>B8D5W3_DESA1</name>
<dbReference type="KEGG" id="dka:DKAM_1168"/>
<dbReference type="FunFam" id="1.10.287.310:FF:000001">
    <property type="entry name" value="50S ribosomal protein L29"/>
    <property type="match status" value="1"/>
</dbReference>
<protein>
    <recommendedName>
        <fullName evidence="4 5">Large ribosomal subunit protein uL29</fullName>
    </recommendedName>
</protein>
<evidence type="ECO:0000313" key="6">
    <source>
        <dbReference type="EMBL" id="ACL11494.1"/>
    </source>
</evidence>
<evidence type="ECO:0000256" key="5">
    <source>
        <dbReference type="HAMAP-Rule" id="MF_00374"/>
    </source>
</evidence>
<dbReference type="Gene3D" id="1.10.287.310">
    <property type="match status" value="1"/>
</dbReference>
<dbReference type="PANTHER" id="PTHR10916">
    <property type="entry name" value="60S RIBOSOMAL PROTEIN L35/50S RIBOSOMAL PROTEIN L29"/>
    <property type="match status" value="1"/>
</dbReference>
<dbReference type="HOGENOM" id="CLU_158491_2_0_2"/>
<organism evidence="6 7">
    <name type="scientific">Desulfurococcus amylolyticus (strain DSM 18924 / JCM 16383 / VKM B-2413 / 1221n)</name>
    <name type="common">Desulfurococcus kamchatkensis</name>
    <dbReference type="NCBI Taxonomy" id="490899"/>
    <lineage>
        <taxon>Archaea</taxon>
        <taxon>Thermoproteota</taxon>
        <taxon>Thermoprotei</taxon>
        <taxon>Desulfurococcales</taxon>
        <taxon>Desulfurococcaceae</taxon>
        <taxon>Desulfurococcus</taxon>
    </lineage>
</organism>
<dbReference type="InterPro" id="IPR050063">
    <property type="entry name" value="Ribosomal_protein_uL29"/>
</dbReference>
<dbReference type="InterPro" id="IPR018254">
    <property type="entry name" value="Ribosomal_uL29_CS"/>
</dbReference>
<dbReference type="NCBIfam" id="TIGR00012">
    <property type="entry name" value="L29"/>
    <property type="match status" value="1"/>
</dbReference>
<evidence type="ECO:0000256" key="1">
    <source>
        <dbReference type="ARBA" id="ARBA00009254"/>
    </source>
</evidence>